<dbReference type="NCBIfam" id="TIGR01357">
    <property type="entry name" value="aroB"/>
    <property type="match status" value="1"/>
</dbReference>
<protein>
    <recommendedName>
        <fullName evidence="9 10">3-dehydroquinate synthase</fullName>
        <shortName evidence="9">DHQS</shortName>
        <ecNumber evidence="9 10">4.2.3.4</ecNumber>
    </recommendedName>
</protein>
<dbReference type="InterPro" id="IPR016037">
    <property type="entry name" value="DHQ_synth_AroB"/>
</dbReference>
<dbReference type="InterPro" id="IPR030960">
    <property type="entry name" value="DHQS/DOIS_N"/>
</dbReference>
<dbReference type="Gene3D" id="1.20.1090.10">
    <property type="entry name" value="Dehydroquinate synthase-like - alpha domain"/>
    <property type="match status" value="1"/>
</dbReference>
<dbReference type="InterPro" id="IPR056179">
    <property type="entry name" value="DHQS_C"/>
</dbReference>
<dbReference type="EC" id="4.2.3.4" evidence="9 10"/>
<comment type="cofactor">
    <cofactor evidence="2">
        <name>Zn(2+)</name>
        <dbReference type="ChEBI" id="CHEBI:29105"/>
    </cofactor>
</comment>
<comment type="caution">
    <text evidence="13">The sequence shown here is derived from an EMBL/GenBank/DDBJ whole genome shotgun (WGS) entry which is preliminary data.</text>
</comment>
<evidence type="ECO:0000313" key="14">
    <source>
        <dbReference type="Proteomes" id="UP000177418"/>
    </source>
</evidence>
<evidence type="ECO:0000313" key="13">
    <source>
        <dbReference type="EMBL" id="OGK54742.1"/>
    </source>
</evidence>
<comment type="similarity">
    <text evidence="9">Belongs to the sugar phosphate cyclases superfamily. Dehydroquinate synthase family.</text>
</comment>
<dbReference type="GO" id="GO:0046872">
    <property type="term" value="F:metal ion binding"/>
    <property type="evidence" value="ECO:0007669"/>
    <property type="project" value="UniProtKB-KW"/>
</dbReference>
<feature type="binding site" evidence="9">
    <location>
        <position position="246"/>
    </location>
    <ligand>
        <name>Zn(2+)</name>
        <dbReference type="ChEBI" id="CHEBI:29105"/>
    </ligand>
</feature>
<evidence type="ECO:0000256" key="9">
    <source>
        <dbReference type="HAMAP-Rule" id="MF_00110"/>
    </source>
</evidence>
<dbReference type="PANTHER" id="PTHR43622">
    <property type="entry name" value="3-DEHYDROQUINATE SYNTHASE"/>
    <property type="match status" value="1"/>
</dbReference>
<dbReference type="GO" id="GO:0005737">
    <property type="term" value="C:cytoplasm"/>
    <property type="evidence" value="ECO:0007669"/>
    <property type="project" value="UniProtKB-SubCell"/>
</dbReference>
<dbReference type="SUPFAM" id="SSF56796">
    <property type="entry name" value="Dehydroquinate synthase-like"/>
    <property type="match status" value="1"/>
</dbReference>
<dbReference type="Gene3D" id="3.40.50.1970">
    <property type="match status" value="1"/>
</dbReference>
<keyword evidence="9" id="KW-0028">Amino-acid biosynthesis</keyword>
<evidence type="ECO:0000256" key="2">
    <source>
        <dbReference type="ARBA" id="ARBA00001947"/>
    </source>
</evidence>
<dbReference type="InterPro" id="IPR030963">
    <property type="entry name" value="DHQ_synth_fam"/>
</dbReference>
<feature type="binding site" evidence="9">
    <location>
        <begin position="130"/>
        <end position="131"/>
    </location>
    <ligand>
        <name>NAD(+)</name>
        <dbReference type="ChEBI" id="CHEBI:57540"/>
    </ligand>
</feature>
<comment type="catalytic activity">
    <reaction evidence="9">
        <text>7-phospho-2-dehydro-3-deoxy-D-arabino-heptonate = 3-dehydroquinate + phosphate</text>
        <dbReference type="Rhea" id="RHEA:21968"/>
        <dbReference type="ChEBI" id="CHEBI:32364"/>
        <dbReference type="ChEBI" id="CHEBI:43474"/>
        <dbReference type="ChEBI" id="CHEBI:58394"/>
        <dbReference type="EC" id="4.2.3.4"/>
    </reaction>
</comment>
<dbReference type="FunFam" id="3.40.50.1970:FF:000007">
    <property type="entry name" value="Pentafunctional AROM polypeptide"/>
    <property type="match status" value="1"/>
</dbReference>
<dbReference type="Pfam" id="PF24621">
    <property type="entry name" value="DHQS_C"/>
    <property type="match status" value="1"/>
</dbReference>
<feature type="binding site" evidence="9">
    <location>
        <position position="185"/>
    </location>
    <ligand>
        <name>Zn(2+)</name>
        <dbReference type="ChEBI" id="CHEBI:29105"/>
    </ligand>
</feature>
<dbReference type="CDD" id="cd08195">
    <property type="entry name" value="DHQS"/>
    <property type="match status" value="1"/>
</dbReference>
<feature type="binding site" evidence="9">
    <location>
        <begin position="72"/>
        <end position="77"/>
    </location>
    <ligand>
        <name>NAD(+)</name>
        <dbReference type="ChEBI" id="CHEBI:57540"/>
    </ligand>
</feature>
<keyword evidence="4 9" id="KW-0547">Nucleotide-binding</keyword>
<organism evidence="13 14">
    <name type="scientific">Candidatus Roizmanbacteria bacterium RIFCSPLOWO2_02_FULL_36_11</name>
    <dbReference type="NCBI Taxonomy" id="1802071"/>
    <lineage>
        <taxon>Bacteria</taxon>
        <taxon>Candidatus Roizmaniibacteriota</taxon>
    </lineage>
</organism>
<evidence type="ECO:0000256" key="6">
    <source>
        <dbReference type="ARBA" id="ARBA00023027"/>
    </source>
</evidence>
<dbReference type="GO" id="GO:0009073">
    <property type="term" value="P:aromatic amino acid family biosynthetic process"/>
    <property type="evidence" value="ECO:0007669"/>
    <property type="project" value="UniProtKB-KW"/>
</dbReference>
<sequence>MKKVTVRFTNNSKKRFYQIFIDSGLIKKITSIINVNSYSKIFVITDHNVKKLYHDKILSSLPNKVITIVLPSGEKEKNIVNIQKIWAAMHAAQCDRKSLIINLGGGVISDMGGFAASTFMRGVNFINIPTTLLSQVDASVGGKTGIDFDGIKNLIGTFNQPQAVIADIQTLTTLPKREFLSGFAEIIKHGLIRDKKYFEKITSKSPFEFTQDEIKDIILKSCHIKADIIKNDETENNSRRILNFGHTIGHAIESHCLETSLPLLHGEAISIGMLAEAEISHYMNLLTVSDLKLIRKVLINAELPVFASGLQTEKIIKTINSDKKTEKGIVNFTLLSGIGNALFNQHVPIDLISKVIESITKKSL</sequence>
<accession>A0A1F7JGM0</accession>
<keyword evidence="5 9" id="KW-0862">Zinc</keyword>
<keyword evidence="9" id="KW-0963">Cytoplasm</keyword>
<evidence type="ECO:0000256" key="3">
    <source>
        <dbReference type="ARBA" id="ARBA00022723"/>
    </source>
</evidence>
<comment type="function">
    <text evidence="9">Catalyzes the conversion of 3-deoxy-D-arabino-heptulosonate 7-phosphate (DAHP) to dehydroquinate (DHQ).</text>
</comment>
<dbReference type="GO" id="GO:0000166">
    <property type="term" value="F:nucleotide binding"/>
    <property type="evidence" value="ECO:0007669"/>
    <property type="project" value="UniProtKB-KW"/>
</dbReference>
<dbReference type="Pfam" id="PF01761">
    <property type="entry name" value="DHQ_synthase"/>
    <property type="match status" value="1"/>
</dbReference>
<dbReference type="GO" id="GO:0008652">
    <property type="term" value="P:amino acid biosynthetic process"/>
    <property type="evidence" value="ECO:0007669"/>
    <property type="project" value="UniProtKB-KW"/>
</dbReference>
<dbReference type="PANTHER" id="PTHR43622:SF1">
    <property type="entry name" value="3-DEHYDROQUINATE SYNTHASE"/>
    <property type="match status" value="1"/>
</dbReference>
<evidence type="ECO:0000256" key="4">
    <source>
        <dbReference type="ARBA" id="ARBA00022741"/>
    </source>
</evidence>
<keyword evidence="6 9" id="KW-0520">NAD</keyword>
<evidence type="ECO:0000259" key="11">
    <source>
        <dbReference type="Pfam" id="PF01761"/>
    </source>
</evidence>
<feature type="domain" description="3-dehydroquinate synthase N-terminal" evidence="11">
    <location>
        <begin position="68"/>
        <end position="180"/>
    </location>
</feature>
<feature type="binding site" evidence="9">
    <location>
        <position position="143"/>
    </location>
    <ligand>
        <name>NAD(+)</name>
        <dbReference type="ChEBI" id="CHEBI:57540"/>
    </ligand>
</feature>
<dbReference type="GO" id="GO:0003856">
    <property type="term" value="F:3-dehydroquinate synthase activity"/>
    <property type="evidence" value="ECO:0007669"/>
    <property type="project" value="UniProtKB-UniRule"/>
</dbReference>
<feature type="binding site" evidence="9">
    <location>
        <position position="265"/>
    </location>
    <ligand>
        <name>Zn(2+)</name>
        <dbReference type="ChEBI" id="CHEBI:29105"/>
    </ligand>
</feature>
<dbReference type="AlphaFoldDB" id="A0A1F7JGM0"/>
<proteinExistence type="inferred from homology"/>
<feature type="binding site" evidence="9">
    <location>
        <begin position="170"/>
        <end position="173"/>
    </location>
    <ligand>
        <name>NAD(+)</name>
        <dbReference type="ChEBI" id="CHEBI:57540"/>
    </ligand>
</feature>
<dbReference type="InterPro" id="IPR050071">
    <property type="entry name" value="Dehydroquinate_synthase"/>
</dbReference>
<dbReference type="PIRSF" id="PIRSF001455">
    <property type="entry name" value="DHQ_synth"/>
    <property type="match status" value="1"/>
</dbReference>
<comment type="cofactor">
    <cofactor evidence="9">
        <name>Co(2+)</name>
        <dbReference type="ChEBI" id="CHEBI:48828"/>
    </cofactor>
    <cofactor evidence="9">
        <name>Zn(2+)</name>
        <dbReference type="ChEBI" id="CHEBI:29105"/>
    </cofactor>
    <text evidence="9">Binds 1 divalent metal cation per subunit. Can use either Co(2+) or Zn(2+).</text>
</comment>
<evidence type="ECO:0000256" key="10">
    <source>
        <dbReference type="NCBIfam" id="TIGR01357"/>
    </source>
</evidence>
<evidence type="ECO:0000259" key="12">
    <source>
        <dbReference type="Pfam" id="PF24621"/>
    </source>
</evidence>
<feature type="binding site" evidence="9">
    <location>
        <position position="152"/>
    </location>
    <ligand>
        <name>NAD(+)</name>
        <dbReference type="ChEBI" id="CHEBI:57540"/>
    </ligand>
</feature>
<comment type="subcellular location">
    <subcellularLocation>
        <location evidence="9">Cytoplasm</location>
    </subcellularLocation>
</comment>
<reference evidence="13 14" key="1">
    <citation type="journal article" date="2016" name="Nat. Commun.">
        <title>Thousands of microbial genomes shed light on interconnected biogeochemical processes in an aquifer system.</title>
        <authorList>
            <person name="Anantharaman K."/>
            <person name="Brown C.T."/>
            <person name="Hug L.A."/>
            <person name="Sharon I."/>
            <person name="Castelle C.J."/>
            <person name="Probst A.J."/>
            <person name="Thomas B.C."/>
            <person name="Singh A."/>
            <person name="Wilkins M.J."/>
            <person name="Karaoz U."/>
            <person name="Brodie E.L."/>
            <person name="Williams K.H."/>
            <person name="Hubbard S.S."/>
            <person name="Banfield J.F."/>
        </authorList>
    </citation>
    <scope>NUCLEOTIDE SEQUENCE [LARGE SCALE GENOMIC DNA]</scope>
</reference>
<gene>
    <name evidence="9" type="primary">aroB</name>
    <name evidence="13" type="ORF">A3H78_05635</name>
</gene>
<name>A0A1F7JGM0_9BACT</name>
<dbReference type="EMBL" id="MGAV01000013">
    <property type="protein sequence ID" value="OGK54742.1"/>
    <property type="molecule type" value="Genomic_DNA"/>
</dbReference>
<evidence type="ECO:0000256" key="5">
    <source>
        <dbReference type="ARBA" id="ARBA00022833"/>
    </source>
</evidence>
<feature type="binding site" evidence="9">
    <location>
        <begin position="106"/>
        <end position="110"/>
    </location>
    <ligand>
        <name>NAD(+)</name>
        <dbReference type="ChEBI" id="CHEBI:57540"/>
    </ligand>
</feature>
<keyword evidence="9" id="KW-0057">Aromatic amino acid biosynthesis</keyword>
<keyword evidence="8 9" id="KW-0170">Cobalt</keyword>
<evidence type="ECO:0000256" key="8">
    <source>
        <dbReference type="ARBA" id="ARBA00023285"/>
    </source>
</evidence>
<keyword evidence="7 9" id="KW-0456">Lyase</keyword>
<feature type="domain" description="3-dehydroquinate synthase C-terminal" evidence="12">
    <location>
        <begin position="182"/>
        <end position="325"/>
    </location>
</feature>
<comment type="cofactor">
    <cofactor evidence="1 9">
        <name>NAD(+)</name>
        <dbReference type="ChEBI" id="CHEBI:57540"/>
    </cofactor>
</comment>
<comment type="pathway">
    <text evidence="9">Metabolic intermediate biosynthesis; chorismate biosynthesis; chorismate from D-erythrose 4-phosphate and phosphoenolpyruvate: step 2/7.</text>
</comment>
<dbReference type="GO" id="GO:0009423">
    <property type="term" value="P:chorismate biosynthetic process"/>
    <property type="evidence" value="ECO:0007669"/>
    <property type="project" value="UniProtKB-UniRule"/>
</dbReference>
<dbReference type="Proteomes" id="UP000177418">
    <property type="component" value="Unassembled WGS sequence"/>
</dbReference>
<keyword evidence="3 9" id="KW-0479">Metal-binding</keyword>
<dbReference type="UniPathway" id="UPA00053">
    <property type="reaction ID" value="UER00085"/>
</dbReference>
<evidence type="ECO:0000256" key="1">
    <source>
        <dbReference type="ARBA" id="ARBA00001911"/>
    </source>
</evidence>
<evidence type="ECO:0000256" key="7">
    <source>
        <dbReference type="ARBA" id="ARBA00023239"/>
    </source>
</evidence>
<dbReference type="HAMAP" id="MF_00110">
    <property type="entry name" value="DHQ_synthase"/>
    <property type="match status" value="1"/>
</dbReference>